<keyword evidence="12" id="KW-0677">Repeat</keyword>
<dbReference type="Pfam" id="PF07714">
    <property type="entry name" value="PK_Tyr_Ser-Thr"/>
    <property type="match status" value="1"/>
</dbReference>
<evidence type="ECO:0000256" key="4">
    <source>
        <dbReference type="ARBA" id="ARBA00012513"/>
    </source>
</evidence>
<dbReference type="PANTHER" id="PTHR27000:SF777">
    <property type="entry name" value="PROTEIN KINASE DOMAIN-CONTAINING PROTEIN"/>
    <property type="match status" value="1"/>
</dbReference>
<evidence type="ECO:0000256" key="8">
    <source>
        <dbReference type="ARBA" id="ARBA00022614"/>
    </source>
</evidence>
<dbReference type="GO" id="GO:0005524">
    <property type="term" value="F:ATP binding"/>
    <property type="evidence" value="ECO:0007669"/>
    <property type="project" value="UniProtKB-UniRule"/>
</dbReference>
<evidence type="ECO:0000256" key="15">
    <source>
        <dbReference type="ARBA" id="ARBA00022840"/>
    </source>
</evidence>
<name>A0AAF1AJA4_DAUCS</name>
<dbReference type="InterPro" id="IPR000719">
    <property type="entry name" value="Prot_kinase_dom"/>
</dbReference>
<dbReference type="SUPFAM" id="SSF52058">
    <property type="entry name" value="L domain-like"/>
    <property type="match status" value="2"/>
</dbReference>
<keyword evidence="10 23" id="KW-0812">Transmembrane</keyword>
<feature type="domain" description="Protein kinase" evidence="24">
    <location>
        <begin position="707"/>
        <end position="1020"/>
    </location>
</feature>
<keyword evidence="8" id="KW-0433">Leucine-rich repeat</keyword>
<keyword evidence="15 22" id="KW-0067">ATP-binding</keyword>
<keyword evidence="19" id="KW-0325">Glycoprotein</keyword>
<evidence type="ECO:0000256" key="23">
    <source>
        <dbReference type="SAM" id="Phobius"/>
    </source>
</evidence>
<dbReference type="GO" id="GO:0005886">
    <property type="term" value="C:plasma membrane"/>
    <property type="evidence" value="ECO:0007669"/>
    <property type="project" value="UniProtKB-SubCell"/>
</dbReference>
<comment type="catalytic activity">
    <reaction evidence="21">
        <text>L-seryl-[protein] + ATP = O-phospho-L-seryl-[protein] + ADP + H(+)</text>
        <dbReference type="Rhea" id="RHEA:17989"/>
        <dbReference type="Rhea" id="RHEA-COMP:9863"/>
        <dbReference type="Rhea" id="RHEA-COMP:11604"/>
        <dbReference type="ChEBI" id="CHEBI:15378"/>
        <dbReference type="ChEBI" id="CHEBI:29999"/>
        <dbReference type="ChEBI" id="CHEBI:30616"/>
        <dbReference type="ChEBI" id="CHEBI:83421"/>
        <dbReference type="ChEBI" id="CHEBI:456216"/>
        <dbReference type="EC" id="2.7.11.1"/>
    </reaction>
</comment>
<dbReference type="Gene3D" id="1.10.510.10">
    <property type="entry name" value="Transferase(Phosphotransferase) domain 1"/>
    <property type="match status" value="1"/>
</dbReference>
<dbReference type="PROSITE" id="PS00108">
    <property type="entry name" value="PROTEIN_KINASE_ST"/>
    <property type="match status" value="1"/>
</dbReference>
<keyword evidence="9" id="KW-0808">Transferase</keyword>
<feature type="binding site" evidence="22">
    <location>
        <position position="736"/>
    </location>
    <ligand>
        <name>ATP</name>
        <dbReference type="ChEBI" id="CHEBI:30616"/>
    </ligand>
</feature>
<dbReference type="Gene3D" id="3.80.10.10">
    <property type="entry name" value="Ribonuclease Inhibitor"/>
    <property type="match status" value="4"/>
</dbReference>
<dbReference type="AlphaFoldDB" id="A0AAF1AJA4"/>
<evidence type="ECO:0000256" key="21">
    <source>
        <dbReference type="ARBA" id="ARBA00048679"/>
    </source>
</evidence>
<dbReference type="GO" id="GO:0051707">
    <property type="term" value="P:response to other organism"/>
    <property type="evidence" value="ECO:0007669"/>
    <property type="project" value="UniProtKB-ARBA"/>
</dbReference>
<evidence type="ECO:0000259" key="24">
    <source>
        <dbReference type="PROSITE" id="PS50011"/>
    </source>
</evidence>
<feature type="transmembrane region" description="Helical" evidence="23">
    <location>
        <begin position="647"/>
        <end position="670"/>
    </location>
</feature>
<evidence type="ECO:0000256" key="2">
    <source>
        <dbReference type="ARBA" id="ARBA00004479"/>
    </source>
</evidence>
<evidence type="ECO:0000256" key="12">
    <source>
        <dbReference type="ARBA" id="ARBA00022737"/>
    </source>
</evidence>
<dbReference type="SMART" id="SM00369">
    <property type="entry name" value="LRR_TYP"/>
    <property type="match status" value="6"/>
</dbReference>
<comment type="similarity">
    <text evidence="3">Belongs to the protein kinase superfamily. Ser/Thr protein kinase family.</text>
</comment>
<evidence type="ECO:0000256" key="19">
    <source>
        <dbReference type="ARBA" id="ARBA00023180"/>
    </source>
</evidence>
<evidence type="ECO:0000256" key="16">
    <source>
        <dbReference type="ARBA" id="ARBA00022989"/>
    </source>
</evidence>
<evidence type="ECO:0000256" key="3">
    <source>
        <dbReference type="ARBA" id="ARBA00008684"/>
    </source>
</evidence>
<keyword evidence="7" id="KW-0597">Phosphoprotein</keyword>
<dbReference type="InterPro" id="IPR001611">
    <property type="entry name" value="Leu-rich_rpt"/>
</dbReference>
<proteinExistence type="inferred from homology"/>
<evidence type="ECO:0000256" key="22">
    <source>
        <dbReference type="PROSITE-ProRule" id="PRU10141"/>
    </source>
</evidence>
<evidence type="ECO:0000256" key="5">
    <source>
        <dbReference type="ARBA" id="ARBA00022475"/>
    </source>
</evidence>
<evidence type="ECO:0000256" key="20">
    <source>
        <dbReference type="ARBA" id="ARBA00047899"/>
    </source>
</evidence>
<dbReference type="GO" id="GO:0006952">
    <property type="term" value="P:defense response"/>
    <property type="evidence" value="ECO:0007669"/>
    <property type="project" value="UniProtKB-ARBA"/>
</dbReference>
<evidence type="ECO:0000313" key="26">
    <source>
        <dbReference type="Proteomes" id="UP000077755"/>
    </source>
</evidence>
<dbReference type="PANTHER" id="PTHR27000">
    <property type="entry name" value="LEUCINE-RICH REPEAT RECEPTOR-LIKE PROTEIN KINASE FAMILY PROTEIN-RELATED"/>
    <property type="match status" value="1"/>
</dbReference>
<dbReference type="FunFam" id="3.30.200.20:FF:000432">
    <property type="entry name" value="LRR receptor-like serine/threonine-protein kinase EFR"/>
    <property type="match status" value="1"/>
</dbReference>
<dbReference type="InterPro" id="IPR032675">
    <property type="entry name" value="LRR_dom_sf"/>
</dbReference>
<evidence type="ECO:0000256" key="7">
    <source>
        <dbReference type="ARBA" id="ARBA00022553"/>
    </source>
</evidence>
<dbReference type="Pfam" id="PF00560">
    <property type="entry name" value="LRR_1"/>
    <property type="match status" value="3"/>
</dbReference>
<keyword evidence="11" id="KW-0732">Signal</keyword>
<comment type="subcellular location">
    <subcellularLocation>
        <location evidence="1">Cell membrane</location>
        <topology evidence="1">Single-pass membrane protein</topology>
    </subcellularLocation>
    <subcellularLocation>
        <location evidence="2">Membrane</location>
        <topology evidence="2">Single-pass type I membrane protein</topology>
    </subcellularLocation>
</comment>
<dbReference type="EC" id="2.7.11.1" evidence="4"/>
<dbReference type="CDD" id="cd14066">
    <property type="entry name" value="STKc_IRAK"/>
    <property type="match status" value="1"/>
</dbReference>
<keyword evidence="6" id="KW-0723">Serine/threonine-protein kinase</keyword>
<dbReference type="FunFam" id="3.80.10.10:FF:000095">
    <property type="entry name" value="LRR receptor-like serine/threonine-protein kinase GSO1"/>
    <property type="match status" value="1"/>
</dbReference>
<evidence type="ECO:0000256" key="17">
    <source>
        <dbReference type="ARBA" id="ARBA00023136"/>
    </source>
</evidence>
<evidence type="ECO:0000256" key="10">
    <source>
        <dbReference type="ARBA" id="ARBA00022692"/>
    </source>
</evidence>
<reference evidence="25" key="1">
    <citation type="journal article" date="2016" name="Nat. Genet.">
        <title>A high-quality carrot genome assembly provides new insights into carotenoid accumulation and asterid genome evolution.</title>
        <authorList>
            <person name="Iorizzo M."/>
            <person name="Ellison S."/>
            <person name="Senalik D."/>
            <person name="Zeng P."/>
            <person name="Satapoomin P."/>
            <person name="Huang J."/>
            <person name="Bowman M."/>
            <person name="Iovene M."/>
            <person name="Sanseverino W."/>
            <person name="Cavagnaro P."/>
            <person name="Yildiz M."/>
            <person name="Macko-Podgorni A."/>
            <person name="Moranska E."/>
            <person name="Grzebelus E."/>
            <person name="Grzebelus D."/>
            <person name="Ashrafi H."/>
            <person name="Zheng Z."/>
            <person name="Cheng S."/>
            <person name="Spooner D."/>
            <person name="Van Deynze A."/>
            <person name="Simon P."/>
        </authorList>
    </citation>
    <scope>NUCLEOTIDE SEQUENCE</scope>
    <source>
        <tissue evidence="25">Leaf</tissue>
    </source>
</reference>
<reference evidence="25" key="2">
    <citation type="submission" date="2022-03" db="EMBL/GenBank/DDBJ databases">
        <title>Draft title - Genomic analysis of global carrot germplasm unveils the trajectory of domestication and the origin of high carotenoid orange carrot.</title>
        <authorList>
            <person name="Iorizzo M."/>
            <person name="Ellison S."/>
            <person name="Senalik D."/>
            <person name="Macko-Podgorni A."/>
            <person name="Grzebelus D."/>
            <person name="Bostan H."/>
            <person name="Rolling W."/>
            <person name="Curaba J."/>
            <person name="Simon P."/>
        </authorList>
    </citation>
    <scope>NUCLEOTIDE SEQUENCE</scope>
    <source>
        <tissue evidence="25">Leaf</tissue>
    </source>
</reference>
<evidence type="ECO:0000256" key="18">
    <source>
        <dbReference type="ARBA" id="ARBA00023170"/>
    </source>
</evidence>
<dbReference type="InterPro" id="IPR017441">
    <property type="entry name" value="Protein_kinase_ATP_BS"/>
</dbReference>
<dbReference type="Pfam" id="PF08263">
    <property type="entry name" value="LRRNT_2"/>
    <property type="match status" value="1"/>
</dbReference>
<dbReference type="InterPro" id="IPR008271">
    <property type="entry name" value="Ser/Thr_kinase_AS"/>
</dbReference>
<dbReference type="GO" id="GO:0004674">
    <property type="term" value="F:protein serine/threonine kinase activity"/>
    <property type="evidence" value="ECO:0007669"/>
    <property type="project" value="UniProtKB-KW"/>
</dbReference>
<keyword evidence="18" id="KW-0675">Receptor</keyword>
<dbReference type="Pfam" id="PF13855">
    <property type="entry name" value="LRR_8"/>
    <property type="match status" value="3"/>
</dbReference>
<dbReference type="InterPro" id="IPR013210">
    <property type="entry name" value="LRR_N_plant-typ"/>
</dbReference>
<keyword evidence="5" id="KW-1003">Cell membrane</keyword>
<evidence type="ECO:0000256" key="1">
    <source>
        <dbReference type="ARBA" id="ARBA00004162"/>
    </source>
</evidence>
<dbReference type="SMART" id="SM00220">
    <property type="entry name" value="S_TKc"/>
    <property type="match status" value="1"/>
</dbReference>
<keyword evidence="17 23" id="KW-0472">Membrane</keyword>
<sequence length="1032" mass="114409">MTFKFLRFNIILIFVLGTSTTFVYSFSNNVTDQQALVSFKLLITEDPSGVLESWNNSFHFCHWTGITCSRSRQRVTVLDLSSLGLAGTLSPHIGNLSFLRTIYLYENRLHGLIPSEIGRLFRLQHLSMGNNTFQGGFPANLLHCRDITYMNLESNDLEGKLPTDFSSWSKLNVFSVARNHFDGSIPPSIGNISSLRALYLADNTLVGEIPQEVAHLTKLEVLGLSGNRLSGMVPLPLYNISSLLSLGLEDNRFKGTLPPGFGFTQLPRLQQFSAGNNTFTGPLPPSIANASNLVILDLSFNNIIGPIPKNLGSLLNIEWLALGHNPLGENMQSNEWSFFNSLVNCTHLRTLGLHENSLRGELPSSIANLSTTVEDLYLYGNHIYGSIPHEIGKLVNMIHLNFEVNFLTGSIPQSIGRLSKLGGLYLSENNISGVIPTSFSNITNLVELYLDGNVLQGSIPTKLFNISTLEDLFLANNMLRGVIPEEIVFLSHCISLNLSQNLVTGPLPSNIGSLKHLARLDLSYNKLTGDIPATLEGCLMLEELYMGGNLFQGKIPSSFKALKNLAYLDISNNNISGSIPSFFDGFHQIIFLNLSHNKLEGEVSKEGLFSKVSTFSVVGNWELCGGVQALHLPSCPDKVSRKKKKTFALRTILILVLVPLGVLLACLALISYRRLNYKKLNEPVSGLKDDHYPKLSYQDLLLATNEFSPDNLIGEGRYGSVYKGHLESVEHLVAVKVLNGEIHGANKTFLAECETLRNIRHRNLIKIITACSSIDFKGNDFKALVFEFMTNGSLDSWLHPGPSYQGYERNLSVLQRLNISIDVALGIDYLHHHTHACIIHCDLKPSNILLDENFVARIGDFGLARFCFSTTTDINQAQMSSTGVRGTVGYVPPEYGMFGEISTKGDVYSYGILLLQIFSGKQPTDNSILIDGGDNLHDYVKKALPQRVMDIADPRISLDQEEHGLTVNQSYNRAIMEVCLESIFEVGLLCSEELPQKRIDISVAIKKLHIAKEKLLHLILYVLLYQVNKCFI</sequence>
<dbReference type="SUPFAM" id="SSF56112">
    <property type="entry name" value="Protein kinase-like (PK-like)"/>
    <property type="match status" value="1"/>
</dbReference>
<accession>A0AAF1AJA4</accession>
<evidence type="ECO:0000256" key="6">
    <source>
        <dbReference type="ARBA" id="ARBA00022527"/>
    </source>
</evidence>
<evidence type="ECO:0000256" key="14">
    <source>
        <dbReference type="ARBA" id="ARBA00022777"/>
    </source>
</evidence>
<evidence type="ECO:0000313" key="25">
    <source>
        <dbReference type="EMBL" id="WOG85394.1"/>
    </source>
</evidence>
<comment type="catalytic activity">
    <reaction evidence="20">
        <text>L-threonyl-[protein] + ATP = O-phospho-L-threonyl-[protein] + ADP + H(+)</text>
        <dbReference type="Rhea" id="RHEA:46608"/>
        <dbReference type="Rhea" id="RHEA-COMP:11060"/>
        <dbReference type="Rhea" id="RHEA-COMP:11605"/>
        <dbReference type="ChEBI" id="CHEBI:15378"/>
        <dbReference type="ChEBI" id="CHEBI:30013"/>
        <dbReference type="ChEBI" id="CHEBI:30616"/>
        <dbReference type="ChEBI" id="CHEBI:61977"/>
        <dbReference type="ChEBI" id="CHEBI:456216"/>
        <dbReference type="EC" id="2.7.11.1"/>
    </reaction>
</comment>
<evidence type="ECO:0000256" key="13">
    <source>
        <dbReference type="ARBA" id="ARBA00022741"/>
    </source>
</evidence>
<organism evidence="25 26">
    <name type="scientific">Daucus carota subsp. sativus</name>
    <name type="common">Carrot</name>
    <dbReference type="NCBI Taxonomy" id="79200"/>
    <lineage>
        <taxon>Eukaryota</taxon>
        <taxon>Viridiplantae</taxon>
        <taxon>Streptophyta</taxon>
        <taxon>Embryophyta</taxon>
        <taxon>Tracheophyta</taxon>
        <taxon>Spermatophyta</taxon>
        <taxon>Magnoliopsida</taxon>
        <taxon>eudicotyledons</taxon>
        <taxon>Gunneridae</taxon>
        <taxon>Pentapetalae</taxon>
        <taxon>asterids</taxon>
        <taxon>campanulids</taxon>
        <taxon>Apiales</taxon>
        <taxon>Apiaceae</taxon>
        <taxon>Apioideae</taxon>
        <taxon>Scandiceae</taxon>
        <taxon>Daucinae</taxon>
        <taxon>Daucus</taxon>
        <taxon>Daucus sect. Daucus</taxon>
    </lineage>
</organism>
<evidence type="ECO:0000256" key="9">
    <source>
        <dbReference type="ARBA" id="ARBA00022679"/>
    </source>
</evidence>
<dbReference type="Gene3D" id="3.30.200.20">
    <property type="entry name" value="Phosphorylase Kinase, domain 1"/>
    <property type="match status" value="1"/>
</dbReference>
<dbReference type="Proteomes" id="UP000077755">
    <property type="component" value="Chromosome 1"/>
</dbReference>
<dbReference type="PROSITE" id="PS50011">
    <property type="entry name" value="PROTEIN_KINASE_DOM"/>
    <property type="match status" value="1"/>
</dbReference>
<dbReference type="InterPro" id="IPR003591">
    <property type="entry name" value="Leu-rich_rpt_typical-subtyp"/>
</dbReference>
<dbReference type="FunFam" id="1.10.510.10:FF:000358">
    <property type="entry name" value="Putative leucine-rich repeat receptor-like serine/threonine-protein kinase"/>
    <property type="match status" value="1"/>
</dbReference>
<dbReference type="InterPro" id="IPR011009">
    <property type="entry name" value="Kinase-like_dom_sf"/>
</dbReference>
<gene>
    <name evidence="25" type="ORF">DCAR_0104582</name>
</gene>
<keyword evidence="14" id="KW-0418">Kinase</keyword>
<dbReference type="EMBL" id="CP093343">
    <property type="protein sequence ID" value="WOG85394.1"/>
    <property type="molecule type" value="Genomic_DNA"/>
</dbReference>
<evidence type="ECO:0000256" key="11">
    <source>
        <dbReference type="ARBA" id="ARBA00022729"/>
    </source>
</evidence>
<dbReference type="InterPro" id="IPR001245">
    <property type="entry name" value="Ser-Thr/Tyr_kinase_cat_dom"/>
</dbReference>
<keyword evidence="13 22" id="KW-0547">Nucleotide-binding</keyword>
<keyword evidence="26" id="KW-1185">Reference proteome</keyword>
<keyword evidence="16 23" id="KW-1133">Transmembrane helix</keyword>
<dbReference type="FunFam" id="3.80.10.10:FF:000288">
    <property type="entry name" value="LRR receptor-like serine/threonine-protein kinase EFR"/>
    <property type="match status" value="1"/>
</dbReference>
<dbReference type="PROSITE" id="PS00107">
    <property type="entry name" value="PROTEIN_KINASE_ATP"/>
    <property type="match status" value="1"/>
</dbReference>
<protein>
    <recommendedName>
        <fullName evidence="4">non-specific serine/threonine protein kinase</fullName>
        <ecNumber evidence="4">2.7.11.1</ecNumber>
    </recommendedName>
</protein>